<reference evidence="1" key="1">
    <citation type="journal article" date="2019" name="bioRxiv">
        <title>The Genome of the Zebra Mussel, Dreissena polymorpha: A Resource for Invasive Species Research.</title>
        <authorList>
            <person name="McCartney M.A."/>
            <person name="Auch B."/>
            <person name="Kono T."/>
            <person name="Mallez S."/>
            <person name="Zhang Y."/>
            <person name="Obille A."/>
            <person name="Becker A."/>
            <person name="Abrahante J.E."/>
            <person name="Garbe J."/>
            <person name="Badalamenti J.P."/>
            <person name="Herman A."/>
            <person name="Mangelson H."/>
            <person name="Liachko I."/>
            <person name="Sullivan S."/>
            <person name="Sone E.D."/>
            <person name="Koren S."/>
            <person name="Silverstein K.A.T."/>
            <person name="Beckman K.B."/>
            <person name="Gohl D.M."/>
        </authorList>
    </citation>
    <scope>NUCLEOTIDE SEQUENCE</scope>
    <source>
        <strain evidence="1">Duluth1</strain>
        <tissue evidence="1">Whole animal</tissue>
    </source>
</reference>
<comment type="caution">
    <text evidence="1">The sequence shown here is derived from an EMBL/GenBank/DDBJ whole genome shotgun (WGS) entry which is preliminary data.</text>
</comment>
<reference evidence="1" key="2">
    <citation type="submission" date="2020-11" db="EMBL/GenBank/DDBJ databases">
        <authorList>
            <person name="McCartney M.A."/>
            <person name="Auch B."/>
            <person name="Kono T."/>
            <person name="Mallez S."/>
            <person name="Becker A."/>
            <person name="Gohl D.M."/>
            <person name="Silverstein K.A.T."/>
            <person name="Koren S."/>
            <person name="Bechman K.B."/>
            <person name="Herman A."/>
            <person name="Abrahante J.E."/>
            <person name="Garbe J."/>
        </authorList>
    </citation>
    <scope>NUCLEOTIDE SEQUENCE</scope>
    <source>
        <strain evidence="1">Duluth1</strain>
        <tissue evidence="1">Whole animal</tissue>
    </source>
</reference>
<name>A0A9D3YY93_DREPO</name>
<organism evidence="1 2">
    <name type="scientific">Dreissena polymorpha</name>
    <name type="common">Zebra mussel</name>
    <name type="synonym">Mytilus polymorpha</name>
    <dbReference type="NCBI Taxonomy" id="45954"/>
    <lineage>
        <taxon>Eukaryota</taxon>
        <taxon>Metazoa</taxon>
        <taxon>Spiralia</taxon>
        <taxon>Lophotrochozoa</taxon>
        <taxon>Mollusca</taxon>
        <taxon>Bivalvia</taxon>
        <taxon>Autobranchia</taxon>
        <taxon>Heteroconchia</taxon>
        <taxon>Euheterodonta</taxon>
        <taxon>Imparidentia</taxon>
        <taxon>Neoheterodontei</taxon>
        <taxon>Myida</taxon>
        <taxon>Dreissenoidea</taxon>
        <taxon>Dreissenidae</taxon>
        <taxon>Dreissena</taxon>
    </lineage>
</organism>
<evidence type="ECO:0000313" key="1">
    <source>
        <dbReference type="EMBL" id="KAH3707486.1"/>
    </source>
</evidence>
<proteinExistence type="predicted"/>
<accession>A0A9D3YY93</accession>
<sequence>MENAKYIAANRKSDNLVNDVSMSVVSNLESLVNRVFSAACYVEIALRAKESDVAPSEPKLAQSYLFIKEPLWRIYIGMKDSARLSHPYVTSVYENIVAVNPNATKA</sequence>
<dbReference type="AlphaFoldDB" id="A0A9D3YY93"/>
<dbReference type="EMBL" id="JAIWYP010000014">
    <property type="protein sequence ID" value="KAH3707486.1"/>
    <property type="molecule type" value="Genomic_DNA"/>
</dbReference>
<gene>
    <name evidence="1" type="ORF">DPMN_066894</name>
</gene>
<keyword evidence="2" id="KW-1185">Reference proteome</keyword>
<dbReference type="Proteomes" id="UP000828390">
    <property type="component" value="Unassembled WGS sequence"/>
</dbReference>
<evidence type="ECO:0000313" key="2">
    <source>
        <dbReference type="Proteomes" id="UP000828390"/>
    </source>
</evidence>
<protein>
    <submittedName>
        <fullName evidence="1">Uncharacterized protein</fullName>
    </submittedName>
</protein>